<organism evidence="1 2">
    <name type="scientific">Fundidesulfovibrio magnetotacticus</name>
    <dbReference type="NCBI Taxonomy" id="2730080"/>
    <lineage>
        <taxon>Bacteria</taxon>
        <taxon>Pseudomonadati</taxon>
        <taxon>Thermodesulfobacteriota</taxon>
        <taxon>Desulfovibrionia</taxon>
        <taxon>Desulfovibrionales</taxon>
        <taxon>Desulfovibrionaceae</taxon>
        <taxon>Fundidesulfovibrio</taxon>
    </lineage>
</organism>
<protein>
    <submittedName>
        <fullName evidence="1">Uncharacterized protein</fullName>
    </submittedName>
</protein>
<name>A0A6V8LWS3_9BACT</name>
<reference evidence="1 2" key="2">
    <citation type="submission" date="2020-05" db="EMBL/GenBank/DDBJ databases">
        <title>Draft genome sequence of Desulfovibrio sp. strainFSS-1.</title>
        <authorList>
            <person name="Shimoshige H."/>
            <person name="Kobayashi H."/>
            <person name="Maekawa T."/>
        </authorList>
    </citation>
    <scope>NUCLEOTIDE SEQUENCE [LARGE SCALE GENOMIC DNA]</scope>
    <source>
        <strain evidence="1 2">SIID29052-01</strain>
    </source>
</reference>
<dbReference type="AlphaFoldDB" id="A0A6V8LWS3"/>
<gene>
    <name evidence="1" type="ORF">NNJEOMEG_02088</name>
</gene>
<dbReference type="EMBL" id="BLTE01000009">
    <property type="protein sequence ID" value="GFK94246.1"/>
    <property type="molecule type" value="Genomic_DNA"/>
</dbReference>
<dbReference type="RefSeq" id="WP_173084147.1">
    <property type="nucleotide sequence ID" value="NZ_BLTE01000009.1"/>
</dbReference>
<evidence type="ECO:0000313" key="2">
    <source>
        <dbReference type="Proteomes" id="UP000494245"/>
    </source>
</evidence>
<sequence>MRAYTVDELSPEDVEKIEEALARKGWTGSIKGMYYIPVPDDRLGPEQREHAPSCGPFFLPLETGDGWVRLEMLVRSRQILRCSCVAYACRELREHMIDLVDGLIRELDIAV</sequence>
<keyword evidence="2" id="KW-1185">Reference proteome</keyword>
<evidence type="ECO:0000313" key="1">
    <source>
        <dbReference type="EMBL" id="GFK94246.1"/>
    </source>
</evidence>
<comment type="caution">
    <text evidence="1">The sequence shown here is derived from an EMBL/GenBank/DDBJ whole genome shotgun (WGS) entry which is preliminary data.</text>
</comment>
<proteinExistence type="predicted"/>
<dbReference type="Proteomes" id="UP000494245">
    <property type="component" value="Unassembled WGS sequence"/>
</dbReference>
<reference evidence="1 2" key="1">
    <citation type="submission" date="2020-04" db="EMBL/GenBank/DDBJ databases">
        <authorList>
            <consortium name="Desulfovibrio sp. FSS-1 genome sequencing consortium"/>
            <person name="Shimoshige H."/>
            <person name="Kobayashi H."/>
            <person name="Maekawa T."/>
        </authorList>
    </citation>
    <scope>NUCLEOTIDE SEQUENCE [LARGE SCALE GENOMIC DNA]</scope>
    <source>
        <strain evidence="1 2">SIID29052-01</strain>
    </source>
</reference>
<accession>A0A6V8LWS3</accession>